<dbReference type="InterPro" id="IPR011990">
    <property type="entry name" value="TPR-like_helical_dom_sf"/>
</dbReference>
<organism evidence="1 2">
    <name type="scientific">Streptomyces kanamyceticus</name>
    <dbReference type="NCBI Taxonomy" id="1967"/>
    <lineage>
        <taxon>Bacteria</taxon>
        <taxon>Bacillati</taxon>
        <taxon>Actinomycetota</taxon>
        <taxon>Actinomycetes</taxon>
        <taxon>Kitasatosporales</taxon>
        <taxon>Streptomycetaceae</taxon>
        <taxon>Streptomyces</taxon>
    </lineage>
</organism>
<dbReference type="SUPFAM" id="SSF81901">
    <property type="entry name" value="HCP-like"/>
    <property type="match status" value="1"/>
</dbReference>
<dbReference type="KEGG" id="ska:CP970_21345"/>
<gene>
    <name evidence="1" type="ORF">CP970_21345</name>
</gene>
<evidence type="ECO:0000313" key="2">
    <source>
        <dbReference type="Proteomes" id="UP000325529"/>
    </source>
</evidence>
<dbReference type="RefSeq" id="WP_055544640.1">
    <property type="nucleotide sequence ID" value="NZ_CP023699.1"/>
</dbReference>
<dbReference type="EMBL" id="CP023699">
    <property type="protein sequence ID" value="QEU93122.1"/>
    <property type="molecule type" value="Genomic_DNA"/>
</dbReference>
<proteinExistence type="predicted"/>
<dbReference type="AlphaFoldDB" id="A0A5J6GF69"/>
<dbReference type="Gene3D" id="1.25.40.10">
    <property type="entry name" value="Tetratricopeptide repeat domain"/>
    <property type="match status" value="2"/>
</dbReference>
<dbReference type="Proteomes" id="UP000325529">
    <property type="component" value="Chromosome"/>
</dbReference>
<evidence type="ECO:0000313" key="1">
    <source>
        <dbReference type="EMBL" id="QEU93122.1"/>
    </source>
</evidence>
<accession>A0A5J6GF69</accession>
<keyword evidence="2" id="KW-1185">Reference proteome</keyword>
<reference evidence="1 2" key="1">
    <citation type="submission" date="2017-09" db="EMBL/GenBank/DDBJ databases">
        <authorList>
            <person name="Lee N."/>
            <person name="Cho B.-K."/>
        </authorList>
    </citation>
    <scope>NUCLEOTIDE SEQUENCE [LARGE SCALE GENOMIC DNA]</scope>
    <source>
        <strain evidence="1 2">ATCC 12853</strain>
    </source>
</reference>
<protein>
    <submittedName>
        <fullName evidence="1">Sel1 repeat family protein</fullName>
    </submittedName>
</protein>
<dbReference type="OrthoDB" id="4152156at2"/>
<sequence length="387" mass="43531">MQDFHLGHLLVAAEDGDLRAMVLLAGHLHQSDQAEQAEPWARAAAEMGDPEGMVCLSRICITMALGGAYCVDLAKLAELRRDPEFVKQSTRWSDEARCWKVKAAEAGQEDAIAALSRSAESPEERERWLRHGASAGHRHLRSELLRLLREQRRFEEAEPWQRAEAEDGNGDEQLRLARRLIEQGQLEEAEHWFRSAAASAREWTAVQAGEKLARFLTDQGRDDEAEQWRRHAREIKTRLLRESDAGGVHPPYHVSEQVVLTALVTTAVLPFIQTLVSKAAEDAYAQARQLIRRLPLRPRGNRSANGPASVSNQTEARFVIVDDPDTGITLYLSSDVSDEALQALSSFDLSELTARRPDAGRVRLIWHQPSGTWRIRGESDQQPRRPD</sequence>
<name>A0A5J6GF69_STRKN</name>